<comment type="caution">
    <text evidence="2">The sequence shown here is derived from an EMBL/GenBank/DDBJ whole genome shotgun (WGS) entry which is preliminary data.</text>
</comment>
<proteinExistence type="predicted"/>
<evidence type="ECO:0000313" key="3">
    <source>
        <dbReference type="Proteomes" id="UP001433268"/>
    </source>
</evidence>
<name>A0ABR1X2G7_9PEZI</name>
<protein>
    <submittedName>
        <fullName evidence="2">Uncharacterized protein</fullName>
    </submittedName>
</protein>
<evidence type="ECO:0000256" key="1">
    <source>
        <dbReference type="SAM" id="MobiDB-lite"/>
    </source>
</evidence>
<dbReference type="RefSeq" id="XP_066672509.1">
    <property type="nucleotide sequence ID" value="XM_066808891.1"/>
</dbReference>
<sequence length="159" mass="17293">MTTLQTRKRDSGELVDGSLPAPKRTHMEADHNEQQGPHAEYLEKRKAAYTKGVVEALDAKLAGLDESTDDSADSDSSAEECVYSVLRSKGEGESRYADEADTTTVGMYRSVVGANCNALLEFDGTVDYSEEDGKATDTDSPGDARFLHITAGPFLPRRR</sequence>
<dbReference type="EMBL" id="JAQQWN010000004">
    <property type="protein sequence ID" value="KAK8089615.1"/>
    <property type="molecule type" value="Genomic_DNA"/>
</dbReference>
<organism evidence="2 3">
    <name type="scientific">Apiospora hydei</name>
    <dbReference type="NCBI Taxonomy" id="1337664"/>
    <lineage>
        <taxon>Eukaryota</taxon>
        <taxon>Fungi</taxon>
        <taxon>Dikarya</taxon>
        <taxon>Ascomycota</taxon>
        <taxon>Pezizomycotina</taxon>
        <taxon>Sordariomycetes</taxon>
        <taxon>Xylariomycetidae</taxon>
        <taxon>Amphisphaeriales</taxon>
        <taxon>Apiosporaceae</taxon>
        <taxon>Apiospora</taxon>
    </lineage>
</organism>
<gene>
    <name evidence="2" type="ORF">PG997_004576</name>
</gene>
<dbReference type="GeneID" id="92041951"/>
<evidence type="ECO:0000313" key="2">
    <source>
        <dbReference type="EMBL" id="KAK8089615.1"/>
    </source>
</evidence>
<accession>A0ABR1X2G7</accession>
<dbReference type="Proteomes" id="UP001433268">
    <property type="component" value="Unassembled WGS sequence"/>
</dbReference>
<keyword evidence="3" id="KW-1185">Reference proteome</keyword>
<reference evidence="2 3" key="1">
    <citation type="submission" date="2023-01" db="EMBL/GenBank/DDBJ databases">
        <title>Analysis of 21 Apiospora genomes using comparative genomics revels a genus with tremendous synthesis potential of carbohydrate active enzymes and secondary metabolites.</title>
        <authorList>
            <person name="Sorensen T."/>
        </authorList>
    </citation>
    <scope>NUCLEOTIDE SEQUENCE [LARGE SCALE GENOMIC DNA]</scope>
    <source>
        <strain evidence="2 3">CBS 114990</strain>
    </source>
</reference>
<feature type="region of interest" description="Disordered" evidence="1">
    <location>
        <begin position="1"/>
        <end position="38"/>
    </location>
</feature>